<dbReference type="EMBL" id="SRHY01000013">
    <property type="protein sequence ID" value="TFJ92931.1"/>
    <property type="molecule type" value="Genomic_DNA"/>
</dbReference>
<keyword evidence="5" id="KW-0326">Glycosidase</keyword>
<accession>A0A4Y9AEX0</accession>
<dbReference type="AlphaFoldDB" id="A0A4Y9AEX0"/>
<comment type="caution">
    <text evidence="6">The sequence shown here is derived from an EMBL/GenBank/DDBJ whole genome shotgun (WGS) entry which is preliminary data.</text>
</comment>
<keyword evidence="1" id="KW-0479">Metal-binding</keyword>
<dbReference type="GO" id="GO:0005737">
    <property type="term" value="C:cytoplasm"/>
    <property type="evidence" value="ECO:0007669"/>
    <property type="project" value="TreeGrafter"/>
</dbReference>
<evidence type="ECO:0000256" key="5">
    <source>
        <dbReference type="ARBA" id="ARBA00023295"/>
    </source>
</evidence>
<dbReference type="PANTHER" id="PTHR42909">
    <property type="entry name" value="ZGC:136858"/>
    <property type="match status" value="1"/>
</dbReference>
<protein>
    <submittedName>
        <fullName evidence="6">Uncharacterized protein</fullName>
    </submittedName>
</protein>
<evidence type="ECO:0000256" key="1">
    <source>
        <dbReference type="ARBA" id="ARBA00022723"/>
    </source>
</evidence>
<dbReference type="OrthoDB" id="9805870at2"/>
<dbReference type="PANTHER" id="PTHR42909:SF1">
    <property type="entry name" value="CARBOHYDRATE KINASE PFKB DOMAIN-CONTAINING PROTEIN"/>
    <property type="match status" value="1"/>
</dbReference>
<sequence length="59" mass="6462">MIRKSPYVKGKDVTPFMLAKVEELTGGKSLDANIALVKHNAHVDADIAAKLAEEMRLII</sequence>
<evidence type="ECO:0000313" key="6">
    <source>
        <dbReference type="EMBL" id="TFJ92931.1"/>
    </source>
</evidence>
<gene>
    <name evidence="6" type="ORF">E4U82_09580</name>
</gene>
<keyword evidence="3" id="KW-0464">Manganese</keyword>
<dbReference type="GO" id="GO:0004730">
    <property type="term" value="F:pseudouridylate synthase activity"/>
    <property type="evidence" value="ECO:0007669"/>
    <property type="project" value="InterPro"/>
</dbReference>
<evidence type="ECO:0000256" key="4">
    <source>
        <dbReference type="ARBA" id="ARBA00023239"/>
    </source>
</evidence>
<evidence type="ECO:0000256" key="3">
    <source>
        <dbReference type="ARBA" id="ARBA00023211"/>
    </source>
</evidence>
<name>A0A4Y9AEX0_9BACI</name>
<keyword evidence="4" id="KW-0456">Lyase</keyword>
<dbReference type="SUPFAM" id="SSF110581">
    <property type="entry name" value="Indigoidine synthase A-like"/>
    <property type="match status" value="1"/>
</dbReference>
<reference evidence="6 7" key="1">
    <citation type="submission" date="2019-03" db="EMBL/GenBank/DDBJ databases">
        <title>Genome sequence of Lentibacillus salicampi ATCC BAA-719.</title>
        <authorList>
            <person name="Maclea K.S."/>
            <person name="Simoes Junior M."/>
        </authorList>
    </citation>
    <scope>NUCLEOTIDE SEQUENCE [LARGE SCALE GENOMIC DNA]</scope>
    <source>
        <strain evidence="6 7">ATCC BAA-719</strain>
    </source>
</reference>
<dbReference type="GO" id="GO:0016798">
    <property type="term" value="F:hydrolase activity, acting on glycosyl bonds"/>
    <property type="evidence" value="ECO:0007669"/>
    <property type="project" value="UniProtKB-KW"/>
</dbReference>
<proteinExistence type="predicted"/>
<evidence type="ECO:0000313" key="7">
    <source>
        <dbReference type="Proteomes" id="UP000298484"/>
    </source>
</evidence>
<organism evidence="6 7">
    <name type="scientific">Lentibacillus salicampi</name>
    <dbReference type="NCBI Taxonomy" id="175306"/>
    <lineage>
        <taxon>Bacteria</taxon>
        <taxon>Bacillati</taxon>
        <taxon>Bacillota</taxon>
        <taxon>Bacilli</taxon>
        <taxon>Bacillales</taxon>
        <taxon>Bacillaceae</taxon>
        <taxon>Lentibacillus</taxon>
    </lineage>
</organism>
<dbReference type="Gene3D" id="3.40.1790.10">
    <property type="entry name" value="Indigoidine synthase domain"/>
    <property type="match status" value="1"/>
</dbReference>
<dbReference type="InterPro" id="IPR022830">
    <property type="entry name" value="Indigdn_synthA-like"/>
</dbReference>
<dbReference type="Proteomes" id="UP000298484">
    <property type="component" value="Unassembled WGS sequence"/>
</dbReference>
<evidence type="ECO:0000256" key="2">
    <source>
        <dbReference type="ARBA" id="ARBA00022801"/>
    </source>
</evidence>
<dbReference type="Pfam" id="PF04227">
    <property type="entry name" value="Indigoidine_A"/>
    <property type="match status" value="1"/>
</dbReference>
<dbReference type="InterPro" id="IPR007342">
    <property type="entry name" value="PsuG"/>
</dbReference>
<dbReference type="GO" id="GO:0046872">
    <property type="term" value="F:metal ion binding"/>
    <property type="evidence" value="ECO:0007669"/>
    <property type="project" value="UniProtKB-KW"/>
</dbReference>
<keyword evidence="7" id="KW-1185">Reference proteome</keyword>
<keyword evidence="2" id="KW-0378">Hydrolase</keyword>